<dbReference type="SUPFAM" id="SSF50249">
    <property type="entry name" value="Nucleic acid-binding proteins"/>
    <property type="match status" value="1"/>
</dbReference>
<gene>
    <name evidence="3" type="ORF">BRAN1462_LOCUS30695</name>
</gene>
<protein>
    <recommendedName>
        <fullName evidence="4">Dienelactone hydrolase domain-containing protein</fullName>
    </recommendedName>
</protein>
<evidence type="ECO:0000313" key="3">
    <source>
        <dbReference type="EMBL" id="CAD9578644.1"/>
    </source>
</evidence>
<sequence>MSCCPPGAAGYLAADHTDEGSVRSIDGVSFYQVGSGPNGLLLIPDVWGWNGGRTRALADDLAKKGLSVWVPKILQPMFEAGTDGDGLPPTFDVTVRGGELGPLVKGDWGHEKVMPKVRAIVKAMKSNGVTKMGLVGFCYGAWVGMYAAKEFDLVGCASPHPSVHLEAAVGGDAAVLAKASKCPWALFPAGDPKAGGDGDIYDADGDVFKAVEEKFPGKCVTKRFAAMKHGWMTRGSIKEGQFMAGSGEDVKAAVTECLTDICEFFVKRGLMRRNKAGLPPPPIKLRAPKFTKVGKIEPEAKSLNLVLKAVKIEETAPGKAWDAVLGDETGVVTLSLRSAQHAADCKPGASVRIQNARVLMIKGYVRIIVDKWAVLKPADAPLECEPKTGNDISATEYELA</sequence>
<dbReference type="PANTHER" id="PTHR17630:SF44">
    <property type="entry name" value="PROTEIN AIM2"/>
    <property type="match status" value="1"/>
</dbReference>
<feature type="domain" description="Dienelactone hydrolase" evidence="1">
    <location>
        <begin position="38"/>
        <end position="161"/>
    </location>
</feature>
<organism evidence="3">
    <name type="scientific">Zooxanthella nutricula</name>
    <dbReference type="NCBI Taxonomy" id="1333877"/>
    <lineage>
        <taxon>Eukaryota</taxon>
        <taxon>Sar</taxon>
        <taxon>Alveolata</taxon>
        <taxon>Dinophyceae</taxon>
        <taxon>Peridiniales</taxon>
        <taxon>Peridiniales incertae sedis</taxon>
        <taxon>Zooxanthella</taxon>
    </lineage>
</organism>
<dbReference type="PANTHER" id="PTHR17630">
    <property type="entry name" value="DIENELACTONE HYDROLASE"/>
    <property type="match status" value="1"/>
</dbReference>
<dbReference type="Pfam" id="PF01738">
    <property type="entry name" value="DLH"/>
    <property type="match status" value="1"/>
</dbReference>
<evidence type="ECO:0008006" key="4">
    <source>
        <dbReference type="Google" id="ProtNLM"/>
    </source>
</evidence>
<dbReference type="EMBL" id="HBGW01048180">
    <property type="protein sequence ID" value="CAD9578644.1"/>
    <property type="molecule type" value="Transcribed_RNA"/>
</dbReference>
<reference evidence="3" key="1">
    <citation type="submission" date="2021-01" db="EMBL/GenBank/DDBJ databases">
        <authorList>
            <person name="Corre E."/>
            <person name="Pelletier E."/>
            <person name="Niang G."/>
            <person name="Scheremetjew M."/>
            <person name="Finn R."/>
            <person name="Kale V."/>
            <person name="Holt S."/>
            <person name="Cochrane G."/>
            <person name="Meng A."/>
            <person name="Brown T."/>
            <person name="Cohen L."/>
        </authorList>
    </citation>
    <scope>NUCLEOTIDE SEQUENCE</scope>
    <source>
        <strain evidence="3">RCC3387</strain>
    </source>
</reference>
<feature type="domain" description="Single-stranded DNA binding protein Ssb-like OB fold" evidence="2">
    <location>
        <begin position="315"/>
        <end position="375"/>
    </location>
</feature>
<proteinExistence type="predicted"/>
<dbReference type="Pfam" id="PF21473">
    <property type="entry name" value="OB_Ssb-like"/>
    <property type="match status" value="1"/>
</dbReference>
<dbReference type="GO" id="GO:0016787">
    <property type="term" value="F:hydrolase activity"/>
    <property type="evidence" value="ECO:0007669"/>
    <property type="project" value="InterPro"/>
</dbReference>
<dbReference type="InterPro" id="IPR012340">
    <property type="entry name" value="NA-bd_OB-fold"/>
</dbReference>
<evidence type="ECO:0000259" key="1">
    <source>
        <dbReference type="Pfam" id="PF01738"/>
    </source>
</evidence>
<dbReference type="Gene3D" id="2.40.50.140">
    <property type="entry name" value="Nucleic acid-binding proteins"/>
    <property type="match status" value="1"/>
</dbReference>
<dbReference type="InterPro" id="IPR048970">
    <property type="entry name" value="OB_Ssb-like"/>
</dbReference>
<dbReference type="SUPFAM" id="SSF53474">
    <property type="entry name" value="alpha/beta-Hydrolases"/>
    <property type="match status" value="1"/>
</dbReference>
<dbReference type="AlphaFoldDB" id="A0A7S2KJ79"/>
<evidence type="ECO:0000259" key="2">
    <source>
        <dbReference type="Pfam" id="PF21473"/>
    </source>
</evidence>
<dbReference type="InterPro" id="IPR002925">
    <property type="entry name" value="Dienelactn_hydro"/>
</dbReference>
<name>A0A7S2KJ79_9DINO</name>
<dbReference type="Gene3D" id="3.40.50.1820">
    <property type="entry name" value="alpha/beta hydrolase"/>
    <property type="match status" value="1"/>
</dbReference>
<dbReference type="InterPro" id="IPR029058">
    <property type="entry name" value="AB_hydrolase_fold"/>
</dbReference>
<accession>A0A7S2KJ79</accession>